<proteinExistence type="inferred from homology"/>
<gene>
    <name evidence="5" type="ORF">DEW08_04690</name>
</gene>
<accession>A0A2S2CM68</accession>
<reference evidence="6" key="1">
    <citation type="submission" date="2018-05" db="EMBL/GenBank/DDBJ databases">
        <title>Azospirillum thermophila sp. nov., a novel isolated from hot spring.</title>
        <authorList>
            <person name="Zhao Z."/>
        </authorList>
    </citation>
    <scope>NUCLEOTIDE SEQUENCE [LARGE SCALE GENOMIC DNA]</scope>
    <source>
        <strain evidence="6">CFH 70021</strain>
    </source>
</reference>
<dbReference type="RefSeq" id="WP_109324874.1">
    <property type="nucleotide sequence ID" value="NZ_CP029352.1"/>
</dbReference>
<keyword evidence="6" id="KW-1185">Reference proteome</keyword>
<dbReference type="CDD" id="cd12107">
    <property type="entry name" value="Hemerythrin"/>
    <property type="match status" value="1"/>
</dbReference>
<dbReference type="InterPro" id="IPR035938">
    <property type="entry name" value="Hemerythrin-like_sf"/>
</dbReference>
<evidence type="ECO:0000259" key="4">
    <source>
        <dbReference type="Pfam" id="PF01814"/>
    </source>
</evidence>
<evidence type="ECO:0000256" key="1">
    <source>
        <dbReference type="ARBA" id="ARBA00010587"/>
    </source>
</evidence>
<dbReference type="InterPro" id="IPR050669">
    <property type="entry name" value="Hemerythrin"/>
</dbReference>
<keyword evidence="2" id="KW-0479">Metal-binding</keyword>
<dbReference type="InterPro" id="IPR012827">
    <property type="entry name" value="Hemerythrin_metal-bd"/>
</dbReference>
<sequence length="133" mass="15152">MPTRLSLTWNESMEVGNAIIDSDHKETVALLVEAADADDAELPALFARFAEHLRDHLAREEELMLAFGFPPYPVHFNEHERVRRELDGIEERLARGNLALARGYLTEVVPDWFINHKNTMDSATAAWIRRQGG</sequence>
<dbReference type="PANTHER" id="PTHR37164:SF1">
    <property type="entry name" value="BACTERIOHEMERYTHRIN"/>
    <property type="match status" value="1"/>
</dbReference>
<dbReference type="InterPro" id="IPR012312">
    <property type="entry name" value="Hemerythrin-like"/>
</dbReference>
<dbReference type="Gene3D" id="1.20.120.50">
    <property type="entry name" value="Hemerythrin-like"/>
    <property type="match status" value="1"/>
</dbReference>
<dbReference type="EMBL" id="CP029352">
    <property type="protein sequence ID" value="AWK85556.1"/>
    <property type="molecule type" value="Genomic_DNA"/>
</dbReference>
<dbReference type="Proteomes" id="UP000245629">
    <property type="component" value="Chromosome 1"/>
</dbReference>
<dbReference type="PANTHER" id="PTHR37164">
    <property type="entry name" value="BACTERIOHEMERYTHRIN"/>
    <property type="match status" value="1"/>
</dbReference>
<protein>
    <submittedName>
        <fullName evidence="5">Hemerythrin</fullName>
    </submittedName>
</protein>
<dbReference type="Pfam" id="PF01814">
    <property type="entry name" value="Hemerythrin"/>
    <property type="match status" value="1"/>
</dbReference>
<dbReference type="AlphaFoldDB" id="A0A2S2CM68"/>
<keyword evidence="3" id="KW-0408">Iron</keyword>
<evidence type="ECO:0000313" key="5">
    <source>
        <dbReference type="EMBL" id="AWK85556.1"/>
    </source>
</evidence>
<dbReference type="SUPFAM" id="SSF47188">
    <property type="entry name" value="Hemerythrin-like"/>
    <property type="match status" value="1"/>
</dbReference>
<dbReference type="KEGG" id="azz:DEW08_04690"/>
<evidence type="ECO:0000256" key="2">
    <source>
        <dbReference type="ARBA" id="ARBA00022723"/>
    </source>
</evidence>
<name>A0A2S2CM68_9PROT</name>
<evidence type="ECO:0000313" key="6">
    <source>
        <dbReference type="Proteomes" id="UP000245629"/>
    </source>
</evidence>
<dbReference type="OrthoDB" id="5296936at2"/>
<evidence type="ECO:0000256" key="3">
    <source>
        <dbReference type="ARBA" id="ARBA00023004"/>
    </source>
</evidence>
<organism evidence="5 6">
    <name type="scientific">Azospirillum thermophilum</name>
    <dbReference type="NCBI Taxonomy" id="2202148"/>
    <lineage>
        <taxon>Bacteria</taxon>
        <taxon>Pseudomonadati</taxon>
        <taxon>Pseudomonadota</taxon>
        <taxon>Alphaproteobacteria</taxon>
        <taxon>Rhodospirillales</taxon>
        <taxon>Azospirillaceae</taxon>
        <taxon>Azospirillum</taxon>
    </lineage>
</organism>
<dbReference type="NCBIfam" id="TIGR02481">
    <property type="entry name" value="hemeryth_dom"/>
    <property type="match status" value="1"/>
</dbReference>
<comment type="similarity">
    <text evidence="1">Belongs to the hemerythrin family.</text>
</comment>
<feature type="domain" description="Hemerythrin-like" evidence="4">
    <location>
        <begin position="17"/>
        <end position="118"/>
    </location>
</feature>
<dbReference type="GO" id="GO:0046872">
    <property type="term" value="F:metal ion binding"/>
    <property type="evidence" value="ECO:0007669"/>
    <property type="project" value="UniProtKB-KW"/>
</dbReference>